<evidence type="ECO:0000259" key="2">
    <source>
        <dbReference type="Pfam" id="PF01425"/>
    </source>
</evidence>
<dbReference type="Proteomes" id="UP001652740">
    <property type="component" value="Unplaced"/>
</dbReference>
<dbReference type="Gene3D" id="3.90.1300.10">
    <property type="entry name" value="Amidase signature (AS) domain"/>
    <property type="match status" value="1"/>
</dbReference>
<dbReference type="PANTHER" id="PTHR43372">
    <property type="entry name" value="FATTY-ACID AMIDE HYDROLASE"/>
    <property type="match status" value="1"/>
</dbReference>
<dbReference type="Pfam" id="PF01425">
    <property type="entry name" value="Amidase"/>
    <property type="match status" value="1"/>
</dbReference>
<dbReference type="PIRSF" id="PIRSF001221">
    <property type="entry name" value="Amidase_fungi"/>
    <property type="match status" value="1"/>
</dbReference>
<protein>
    <submittedName>
        <fullName evidence="4">Fatty-acid amide hydrolase 2-A-like isoform X1</fullName>
    </submittedName>
</protein>
<organism evidence="3 4">
    <name type="scientific">Galleria mellonella</name>
    <name type="common">Greater wax moth</name>
    <dbReference type="NCBI Taxonomy" id="7137"/>
    <lineage>
        <taxon>Eukaryota</taxon>
        <taxon>Metazoa</taxon>
        <taxon>Ecdysozoa</taxon>
        <taxon>Arthropoda</taxon>
        <taxon>Hexapoda</taxon>
        <taxon>Insecta</taxon>
        <taxon>Pterygota</taxon>
        <taxon>Neoptera</taxon>
        <taxon>Endopterygota</taxon>
        <taxon>Lepidoptera</taxon>
        <taxon>Glossata</taxon>
        <taxon>Ditrysia</taxon>
        <taxon>Pyraloidea</taxon>
        <taxon>Pyralidae</taxon>
        <taxon>Galleriinae</taxon>
        <taxon>Galleria</taxon>
    </lineage>
</organism>
<keyword evidence="1" id="KW-0472">Membrane</keyword>
<dbReference type="GeneID" id="113517875"/>
<sequence>MPGTEIQVRRKRRFCRMQVAVRLLGVLLRLLNLLLAPIFWLKARDRRPLPPAPPPLLLRSATSLAAAIRQGEITSEELVFAYIDHVKAVNPVLNAIVEERYRAAIEDAKAVDRKIEEAKKNGTLQPLTAEKPLLGVPFTVKESCSLIGMSNAVGCLEHAGRKATKDGEAVRLVKQAGAIPLLVSNTPELCLGWETTNLLRGTTNNPYCLNRTPGGSSGGEGALLACGASALSVSSDIAGSIRLPAAFCGVFGHKPTPGLISIEGHIPTLSDENYPRFLTVGPMTRKAEDLPLMMNIMAGENRHKLQLDKPVNMKDLRVYYMTEAANSPALLDVHDCIRDKIKSAAQYLEKECGSKICEEKFKELENSVEISISVFFSMKDIPNMLQDPANPKRDKSLVLELIKYMFGGGSRSLQALGFALINKTKLFMPQSRNGYYSAKAQKLREHFERELGETGVFLYPVFIAPAHRHQEVFLRASGVMYTMVFNILGMPATTVPVGFHDGLPVAIQVVAAPNQDRLCLAVAKQLEVGFGGWRPPNLHK</sequence>
<dbReference type="SUPFAM" id="SSF75304">
    <property type="entry name" value="Amidase signature (AS) enzymes"/>
    <property type="match status" value="1"/>
</dbReference>
<proteinExistence type="predicted"/>
<keyword evidence="1" id="KW-1133">Transmembrane helix</keyword>
<dbReference type="InterPro" id="IPR036928">
    <property type="entry name" value="AS_sf"/>
</dbReference>
<name>A0ABM3MQ62_GALME</name>
<keyword evidence="1" id="KW-0812">Transmembrane</keyword>
<dbReference type="InterPro" id="IPR052739">
    <property type="entry name" value="FAAH2"/>
</dbReference>
<reference evidence="4" key="1">
    <citation type="submission" date="2025-08" db="UniProtKB">
        <authorList>
            <consortium name="RefSeq"/>
        </authorList>
    </citation>
    <scope>IDENTIFICATION</scope>
    <source>
        <tissue evidence="4">Whole larvae</tissue>
    </source>
</reference>
<gene>
    <name evidence="4" type="primary">LOC113517875</name>
</gene>
<keyword evidence="3" id="KW-1185">Reference proteome</keyword>
<dbReference type="PANTHER" id="PTHR43372:SF3">
    <property type="entry name" value="AT07710P-RELATED"/>
    <property type="match status" value="1"/>
</dbReference>
<evidence type="ECO:0000256" key="1">
    <source>
        <dbReference type="SAM" id="Phobius"/>
    </source>
</evidence>
<feature type="transmembrane region" description="Helical" evidence="1">
    <location>
        <begin position="21"/>
        <end position="41"/>
    </location>
</feature>
<dbReference type="RefSeq" id="XP_052753512.1">
    <property type="nucleotide sequence ID" value="XM_052897552.1"/>
</dbReference>
<evidence type="ECO:0000313" key="3">
    <source>
        <dbReference type="Proteomes" id="UP001652740"/>
    </source>
</evidence>
<accession>A0ABM3MQ62</accession>
<dbReference type="InterPro" id="IPR023631">
    <property type="entry name" value="Amidase_dom"/>
</dbReference>
<feature type="domain" description="Amidase" evidence="2">
    <location>
        <begin position="77"/>
        <end position="520"/>
    </location>
</feature>
<evidence type="ECO:0000313" key="4">
    <source>
        <dbReference type="RefSeq" id="XP_052753512.1"/>
    </source>
</evidence>